<name>A0A8S5SBW6_9CAUD</name>
<sequence>MSYSFELNNERRDANYVSGKINGKSAIVEIFTAMKNGKDLAPFGKKADVAAKYIMELNTKASTGDLTAISELNELRRFSMEPVLLQEIKLLGIYGNYKSIGYNESCEVEIPEFVNLGANIQAPGQDVKFPTIRKKRVPIATTTISGGYAVDYRKASLGDMSDENELQEQVRVQIRNKAAKYVVETIYNAIKNADGVKYLFEGNGLTKTGVDGVITPIRRFGKPTVSGSYALISQFNGFAGYQGVTPSVNGIPDKVMEEIHSTGLMGLYNGAVLSEIPNPYDLTMLNKDGTDFETMLPDGIGFVTPQGGQSPIYTVTRGGLTSFSGNDITSGNIISRFDLEVGCLLAHGREYMVGMIHDQKLDSLAQ</sequence>
<proteinExistence type="predicted"/>
<evidence type="ECO:0000313" key="1">
    <source>
        <dbReference type="EMBL" id="DAF48202.1"/>
    </source>
</evidence>
<organism evidence="1">
    <name type="scientific">Siphoviridae sp. ctJLl6</name>
    <dbReference type="NCBI Taxonomy" id="2827836"/>
    <lineage>
        <taxon>Viruses</taxon>
        <taxon>Duplodnaviria</taxon>
        <taxon>Heunggongvirae</taxon>
        <taxon>Uroviricota</taxon>
        <taxon>Caudoviricetes</taxon>
    </lineage>
</organism>
<dbReference type="EMBL" id="BK032565">
    <property type="protein sequence ID" value="DAF48202.1"/>
    <property type="molecule type" value="Genomic_DNA"/>
</dbReference>
<accession>A0A8S5SBW6</accession>
<protein>
    <submittedName>
        <fullName evidence="1">Major capsid protein</fullName>
    </submittedName>
</protein>
<reference evidence="1" key="1">
    <citation type="journal article" date="2021" name="Proc. Natl. Acad. Sci. U.S.A.">
        <title>A Catalog of Tens of Thousands of Viruses from Human Metagenomes Reveals Hidden Associations with Chronic Diseases.</title>
        <authorList>
            <person name="Tisza M.J."/>
            <person name="Buck C.B."/>
        </authorList>
    </citation>
    <scope>NUCLEOTIDE SEQUENCE</scope>
    <source>
        <strain evidence="1">CtJLl6</strain>
    </source>
</reference>